<organism evidence="2">
    <name type="scientific">Euglena gracilis var. bacillaris</name>
    <dbReference type="NCBI Taxonomy" id="158060"/>
    <lineage>
        <taxon>Eukaryota</taxon>
        <taxon>Discoba</taxon>
        <taxon>Euglenozoa</taxon>
        <taxon>Euglenida</taxon>
        <taxon>Spirocuta</taxon>
        <taxon>Euglenophyceae</taxon>
        <taxon>Euglenales</taxon>
        <taxon>Euglenaceae</taxon>
        <taxon>Euglena</taxon>
    </lineage>
</organism>
<dbReference type="SUPFAM" id="SSF81452">
    <property type="entry name" value="Cytochrome c oxidase subunit III-like"/>
    <property type="match status" value="1"/>
</dbReference>
<evidence type="ECO:0000313" key="2">
    <source>
        <dbReference type="EMBL" id="ALQ28776.1"/>
    </source>
</evidence>
<dbReference type="SMR" id="A0A0S2YRQ9"/>
<name>A0A0S2YRQ9_EUGGR</name>
<keyword evidence="1" id="KW-1133">Transmembrane helix</keyword>
<keyword evidence="2" id="KW-0496">Mitochondrion</keyword>
<protein>
    <submittedName>
        <fullName evidence="2">Cytochrome c oxidase subunit 3</fullName>
    </submittedName>
</protein>
<dbReference type="GO" id="GO:0009055">
    <property type="term" value="F:electron transfer activity"/>
    <property type="evidence" value="ECO:0007669"/>
    <property type="project" value="InterPro"/>
</dbReference>
<keyword evidence="1" id="KW-0812">Transmembrane</keyword>
<feature type="transmembrane region" description="Helical" evidence="1">
    <location>
        <begin position="135"/>
        <end position="155"/>
    </location>
</feature>
<feature type="transmembrane region" description="Helical" evidence="1">
    <location>
        <begin position="16"/>
        <end position="36"/>
    </location>
</feature>
<dbReference type="GO" id="GO:0016020">
    <property type="term" value="C:membrane"/>
    <property type="evidence" value="ECO:0007669"/>
    <property type="project" value="InterPro"/>
</dbReference>
<dbReference type="AlphaFoldDB" id="A0A0S2YRQ9"/>
<evidence type="ECO:0000256" key="1">
    <source>
        <dbReference type="SAM" id="Phobius"/>
    </source>
</evidence>
<keyword evidence="1" id="KW-0472">Membrane</keyword>
<sequence>MILNTNINYGGRNSRLCYLIPLMVHTIFLYLAYLIYYNINLINIYLLLIIIIFINIEWPLVIIYEYIYLTNYNIQNNLLYNIATFIFLEILLFIGFYWLYINNIIHYPNNLPYNNNIAVNLLDHLNHNNNTDICLYIILHNLLLLLYVTLILQLVHRYVQL</sequence>
<dbReference type="InterPro" id="IPR035973">
    <property type="entry name" value="Cyt_c_oxidase_su3-like_sf"/>
</dbReference>
<geneLocation type="mitochondrion" evidence="2"/>
<feature type="transmembrane region" description="Helical" evidence="1">
    <location>
        <begin position="42"/>
        <end position="66"/>
    </location>
</feature>
<proteinExistence type="predicted"/>
<feature type="transmembrane region" description="Helical" evidence="1">
    <location>
        <begin position="78"/>
        <end position="100"/>
    </location>
</feature>
<gene>
    <name evidence="2" type="primary">cox3</name>
</gene>
<reference evidence="2" key="1">
    <citation type="journal article" date="2015" name="Genome Biol. Evol.">
        <title>Unexpectedly Streamlined Mitochondrial Genome of the Euglenozoan Euglena gracilis.</title>
        <authorList>
            <person name="Dobakova E."/>
            <person name="Flegontov P."/>
            <person name="Skalicky T."/>
            <person name="Lukes J."/>
        </authorList>
    </citation>
    <scope>NUCLEOTIDE SEQUENCE</scope>
</reference>
<accession>A0A0S2YRQ9</accession>
<dbReference type="EMBL" id="KT732264">
    <property type="protein sequence ID" value="ALQ28776.1"/>
    <property type="molecule type" value="Genomic_DNA"/>
</dbReference>